<dbReference type="STRING" id="198092.SAMN02745194_03111"/>
<evidence type="ECO:0000256" key="1">
    <source>
        <dbReference type="SAM" id="MobiDB-lite"/>
    </source>
</evidence>
<dbReference type="RefSeq" id="WP_073136325.1">
    <property type="nucleotide sequence ID" value="NZ_FQZF01000018.1"/>
</dbReference>
<protein>
    <submittedName>
        <fullName evidence="2">Uncharacterized protein</fullName>
    </submittedName>
</protein>
<evidence type="ECO:0000313" key="3">
    <source>
        <dbReference type="Proteomes" id="UP000184387"/>
    </source>
</evidence>
<organism evidence="2 3">
    <name type="scientific">Muricoccus roseus</name>
    <dbReference type="NCBI Taxonomy" id="198092"/>
    <lineage>
        <taxon>Bacteria</taxon>
        <taxon>Pseudomonadati</taxon>
        <taxon>Pseudomonadota</taxon>
        <taxon>Alphaproteobacteria</taxon>
        <taxon>Acetobacterales</taxon>
        <taxon>Roseomonadaceae</taxon>
        <taxon>Muricoccus</taxon>
    </lineage>
</organism>
<feature type="region of interest" description="Disordered" evidence="1">
    <location>
        <begin position="60"/>
        <end position="91"/>
    </location>
</feature>
<keyword evidence="3" id="KW-1185">Reference proteome</keyword>
<proteinExistence type="predicted"/>
<name>A0A1M6LB52_9PROT</name>
<dbReference type="Proteomes" id="UP000184387">
    <property type="component" value="Unassembled WGS sequence"/>
</dbReference>
<evidence type="ECO:0000313" key="2">
    <source>
        <dbReference type="EMBL" id="SHJ68395.1"/>
    </source>
</evidence>
<sequence length="155" mass="16145">MRQSCSTPERDAFLRANWANTRLSLADLAASLNAMQGHPLAGGTTVSAMAKRLGLPSVRRPAAAAPTASQVRAESAQEAGPNLHGMSGVKGTSLTTSDGGAYLPADNGDREAAEQLFAAGMFARAVSAELKVDIGQVSCWYFAWKKRQPAGQVAA</sequence>
<reference evidence="2 3" key="1">
    <citation type="submission" date="2016-11" db="EMBL/GenBank/DDBJ databases">
        <authorList>
            <person name="Jaros S."/>
            <person name="Januszkiewicz K."/>
            <person name="Wedrychowicz H."/>
        </authorList>
    </citation>
    <scope>NUCLEOTIDE SEQUENCE [LARGE SCALE GENOMIC DNA]</scope>
    <source>
        <strain evidence="2 3">DSM 14916</strain>
    </source>
</reference>
<dbReference type="AlphaFoldDB" id="A0A1M6LB52"/>
<accession>A0A1M6LB52</accession>
<dbReference type="EMBL" id="FQZF01000018">
    <property type="protein sequence ID" value="SHJ68395.1"/>
    <property type="molecule type" value="Genomic_DNA"/>
</dbReference>
<gene>
    <name evidence="2" type="ORF">SAMN02745194_03111</name>
</gene>